<evidence type="ECO:0000313" key="3">
    <source>
        <dbReference type="EMBL" id="MCV2867235.1"/>
    </source>
</evidence>
<keyword evidence="1" id="KW-0723">Serine/threonine-protein kinase</keyword>
<protein>
    <submittedName>
        <fullName evidence="3">ATP-binding protein</fullName>
    </submittedName>
</protein>
<name>A0ABT2Z885_9RHOB</name>
<evidence type="ECO:0000256" key="1">
    <source>
        <dbReference type="ARBA" id="ARBA00022527"/>
    </source>
</evidence>
<dbReference type="CDD" id="cd16936">
    <property type="entry name" value="HATPase_RsbW-like"/>
    <property type="match status" value="1"/>
</dbReference>
<keyword evidence="3" id="KW-0547">Nucleotide-binding</keyword>
<keyword evidence="1" id="KW-0808">Transferase</keyword>
<keyword evidence="3" id="KW-0067">ATP-binding</keyword>
<dbReference type="Gene3D" id="3.30.565.10">
    <property type="entry name" value="Histidine kinase-like ATPase, C-terminal domain"/>
    <property type="match status" value="1"/>
</dbReference>
<dbReference type="Proteomes" id="UP001652542">
    <property type="component" value="Unassembled WGS sequence"/>
</dbReference>
<dbReference type="RefSeq" id="WP_263732900.1">
    <property type="nucleotide sequence ID" value="NZ_JAOWKY010000001.1"/>
</dbReference>
<dbReference type="InterPro" id="IPR003594">
    <property type="entry name" value="HATPase_dom"/>
</dbReference>
<keyword evidence="1" id="KW-0418">Kinase</keyword>
<dbReference type="InterPro" id="IPR050267">
    <property type="entry name" value="Anti-sigma-factor_SerPK"/>
</dbReference>
<dbReference type="GO" id="GO:0005524">
    <property type="term" value="F:ATP binding"/>
    <property type="evidence" value="ECO:0007669"/>
    <property type="project" value="UniProtKB-KW"/>
</dbReference>
<feature type="domain" description="Histidine kinase/HSP90-like ATPase" evidence="2">
    <location>
        <begin position="18"/>
        <end position="143"/>
    </location>
</feature>
<sequence>MRARSAIPIHRFKARIAARPMDVRRLLHEVLVRFQGKIGTSDAGALELVLAEILNNVVEHAYGAERSGDIEVEVALRNGALDCRVVDWGRPLPNDAIPRKPPPDIDVCREQLPEGGWGWTLIRALARDLAYSRSGDTNHLSLVLPLSFE</sequence>
<dbReference type="Pfam" id="PF13581">
    <property type="entry name" value="HATPase_c_2"/>
    <property type="match status" value="1"/>
</dbReference>
<keyword evidence="4" id="KW-1185">Reference proteome</keyword>
<gene>
    <name evidence="3" type="ORF">OEW28_01165</name>
</gene>
<evidence type="ECO:0000313" key="4">
    <source>
        <dbReference type="Proteomes" id="UP001652542"/>
    </source>
</evidence>
<reference evidence="3 4" key="1">
    <citation type="submission" date="2022-10" db="EMBL/GenBank/DDBJ databases">
        <title>Defluviimonas sp. nov., isolated from ocean surface water.</title>
        <authorList>
            <person name="He W."/>
            <person name="Wang L."/>
            <person name="Zhang D.-F."/>
        </authorList>
    </citation>
    <scope>NUCLEOTIDE SEQUENCE [LARGE SCALE GENOMIC DNA]</scope>
    <source>
        <strain evidence="3 4">WL0002</strain>
    </source>
</reference>
<comment type="caution">
    <text evidence="3">The sequence shown here is derived from an EMBL/GenBank/DDBJ whole genome shotgun (WGS) entry which is preliminary data.</text>
</comment>
<dbReference type="InterPro" id="IPR036890">
    <property type="entry name" value="HATPase_C_sf"/>
</dbReference>
<accession>A0ABT2Z885</accession>
<dbReference type="EMBL" id="JAOWKY010000001">
    <property type="protein sequence ID" value="MCV2867235.1"/>
    <property type="molecule type" value="Genomic_DNA"/>
</dbReference>
<dbReference type="SUPFAM" id="SSF55874">
    <property type="entry name" value="ATPase domain of HSP90 chaperone/DNA topoisomerase II/histidine kinase"/>
    <property type="match status" value="1"/>
</dbReference>
<dbReference type="PANTHER" id="PTHR35526">
    <property type="entry name" value="ANTI-SIGMA-F FACTOR RSBW-RELATED"/>
    <property type="match status" value="1"/>
</dbReference>
<evidence type="ECO:0000259" key="2">
    <source>
        <dbReference type="Pfam" id="PF13581"/>
    </source>
</evidence>
<dbReference type="PANTHER" id="PTHR35526:SF3">
    <property type="entry name" value="ANTI-SIGMA-F FACTOR RSBW"/>
    <property type="match status" value="1"/>
</dbReference>
<proteinExistence type="predicted"/>
<organism evidence="3 4">
    <name type="scientific">Albidovulum marisflavi</name>
    <dbReference type="NCBI Taxonomy" id="2984159"/>
    <lineage>
        <taxon>Bacteria</taxon>
        <taxon>Pseudomonadati</taxon>
        <taxon>Pseudomonadota</taxon>
        <taxon>Alphaproteobacteria</taxon>
        <taxon>Rhodobacterales</taxon>
        <taxon>Paracoccaceae</taxon>
        <taxon>Albidovulum</taxon>
    </lineage>
</organism>